<gene>
    <name evidence="1" type="ORF">NCTC10526_01082</name>
</gene>
<dbReference type="Gene3D" id="2.160.20.160">
    <property type="match status" value="2"/>
</dbReference>
<dbReference type="InterPro" id="IPR049826">
    <property type="entry name" value="Ig-like_ice"/>
</dbReference>
<organism evidence="1 2">
    <name type="scientific">Psychrobacter phenylpyruvicus</name>
    <dbReference type="NCBI Taxonomy" id="29432"/>
    <lineage>
        <taxon>Bacteria</taxon>
        <taxon>Pseudomonadati</taxon>
        <taxon>Pseudomonadota</taxon>
        <taxon>Gammaproteobacteria</taxon>
        <taxon>Moraxellales</taxon>
        <taxon>Moraxellaceae</taxon>
        <taxon>Psychrobacter</taxon>
    </lineage>
</organism>
<proteinExistence type="predicted"/>
<dbReference type="EMBL" id="UGVC01000001">
    <property type="protein sequence ID" value="SUD90739.1"/>
    <property type="molecule type" value="Genomic_DNA"/>
</dbReference>
<evidence type="ECO:0000313" key="2">
    <source>
        <dbReference type="Proteomes" id="UP000254123"/>
    </source>
</evidence>
<dbReference type="Proteomes" id="UP000254123">
    <property type="component" value="Unassembled WGS sequence"/>
</dbReference>
<name>A0A379LJG0_9GAMM</name>
<dbReference type="Gene3D" id="2.60.40.10">
    <property type="entry name" value="Immunoglobulins"/>
    <property type="match status" value="1"/>
</dbReference>
<sequence length="913" mass="96300">MNHTNQKIISDVFNINNKNIINYKGINNNAEAATAIFQSQISAIDPNFVLTVLVDNITADNVINIVEASQEVLITGTVAGNFAELLSVKVTINNKEYEANLDSNNTYSVAVLGSELAADNSVSVAAFAVDLVEKIYSGQIEHSYEVQLDPPVAPNVIITEDINNDGVIDNSELQDTVDYVVTVDAGTTVGSTLQITTSYTENGVVTDNVIDIIVTEEIIANGYTGSLTNVTSPADGSAVMVDAIIIDEYENVSPNSTDSAVLDLPATDPCDEPGIDATPMYLWHLGANLTDSEGPSDQRGKTGGKYGDEINYATSDFNDAIYIGYSGLDSHGNLIRSPWDGDFERDHGDGNALWSLETYGGNDLVHIREDQNAYTSAKLGGGNDTYYVQGEMDAVFGLAKTNLEARSYIYTEECHDTVVIGGNGEGKVTGWGIDGGRIFTGSGNDNVTVYGEMDDGGVIDLGAGRVEYALDEQAASSVDSFENTNYLSITHNLGNAGHYDFGHVFGGDANDNVEIGTFVEGTSIIDLGQGDNNISIGDDLDGQSSVITGAGEDTLYIGDDTEDQATVNLGDGNNSITIASYVEDNSIIRVGNGNDVIDVARSMVNHSQIHLGDGDNTLSFGKNILGATHITAGAGVDTLVVGHKIDGRADIDLGAGDNIITTGDDVDGHSRLTTKEGNDTLTVGEDVEDYAVIDLGDGDNTINIARHIEDHSTIVTGDGADVLTIDGSTLNHASVHLGDGNDIISVANSVKGASTIDLGMGDDMITVCGSDLSGLINGGSGTDTLILDYSLNSHLVDGNRHITNATTENLTGIERVELNGQNVLDIRFEDLLLDTGRESALFINGNDLSKVDLGSTNWSSDGASKAKMDDVTGGDWSLATSEVVAGVGYDVYQHSHALSPINDVYIEQGVVVI</sequence>
<keyword evidence="2" id="KW-1185">Reference proteome</keyword>
<evidence type="ECO:0000313" key="1">
    <source>
        <dbReference type="EMBL" id="SUD90739.1"/>
    </source>
</evidence>
<accession>A0A379LJG0</accession>
<protein>
    <submittedName>
        <fullName evidence="1">Uncharacterized protein</fullName>
    </submittedName>
</protein>
<reference evidence="1 2" key="1">
    <citation type="submission" date="2018-06" db="EMBL/GenBank/DDBJ databases">
        <authorList>
            <consortium name="Pathogen Informatics"/>
            <person name="Doyle S."/>
        </authorList>
    </citation>
    <scope>NUCLEOTIDE SEQUENCE [LARGE SCALE GENOMIC DNA]</scope>
    <source>
        <strain evidence="1 2">NCTC10526</strain>
    </source>
</reference>
<dbReference type="InterPro" id="IPR018247">
    <property type="entry name" value="EF_Hand_1_Ca_BS"/>
</dbReference>
<dbReference type="STRING" id="1123034.GCA_000685805_01417"/>
<dbReference type="NCBIfam" id="NF012196">
    <property type="entry name" value="Ig_like_ice"/>
    <property type="match status" value="1"/>
</dbReference>
<dbReference type="RefSeq" id="WP_028858940.1">
    <property type="nucleotide sequence ID" value="NZ_CAJHAQ010000001.1"/>
</dbReference>
<dbReference type="InterPro" id="IPR013783">
    <property type="entry name" value="Ig-like_fold"/>
</dbReference>
<dbReference type="AlphaFoldDB" id="A0A379LJG0"/>
<dbReference type="PROSITE" id="PS00018">
    <property type="entry name" value="EF_HAND_1"/>
    <property type="match status" value="1"/>
</dbReference>